<organism evidence="4">
    <name type="scientific">Rodentolepis nana</name>
    <name type="common">Dwarf tapeworm</name>
    <name type="synonym">Hymenolepis nana</name>
    <dbReference type="NCBI Taxonomy" id="102285"/>
    <lineage>
        <taxon>Eukaryota</taxon>
        <taxon>Metazoa</taxon>
        <taxon>Spiralia</taxon>
        <taxon>Lophotrochozoa</taxon>
        <taxon>Platyhelminthes</taxon>
        <taxon>Cestoda</taxon>
        <taxon>Eucestoda</taxon>
        <taxon>Cyclophyllidea</taxon>
        <taxon>Hymenolepididae</taxon>
        <taxon>Rodentolepis</taxon>
    </lineage>
</organism>
<evidence type="ECO:0000256" key="1">
    <source>
        <dbReference type="SAM" id="MobiDB-lite"/>
    </source>
</evidence>
<keyword evidence="3" id="KW-1185">Reference proteome</keyword>
<protein>
    <submittedName>
        <fullName evidence="2 4">Uncharacterized protein</fullName>
    </submittedName>
</protein>
<proteinExistence type="predicted"/>
<reference evidence="4" key="1">
    <citation type="submission" date="2017-02" db="UniProtKB">
        <authorList>
            <consortium name="WormBaseParasite"/>
        </authorList>
    </citation>
    <scope>IDENTIFICATION</scope>
</reference>
<evidence type="ECO:0000313" key="4">
    <source>
        <dbReference type="WBParaSite" id="HNAJ_0000470701-mRNA-1"/>
    </source>
</evidence>
<reference evidence="2 3" key="2">
    <citation type="submission" date="2018-11" db="EMBL/GenBank/DDBJ databases">
        <authorList>
            <consortium name="Pathogen Informatics"/>
        </authorList>
    </citation>
    <scope>NUCLEOTIDE SEQUENCE [LARGE SCALE GENOMIC DNA]</scope>
</reference>
<sequence>MLGFCGSSTGDNKEYGSKEVRGQIRLLGARHGVCTKAFSLPSFLNNPSPNCISGLFAEKKAGEVSIGDQGEFVSSPSQNSGILKSIDV</sequence>
<name>A0A0R3TCB8_RODNA</name>
<gene>
    <name evidence="2" type="ORF">HNAJ_LOCUS4705</name>
</gene>
<evidence type="ECO:0000313" key="2">
    <source>
        <dbReference type="EMBL" id="VDO00565.1"/>
    </source>
</evidence>
<accession>A0A0R3TCB8</accession>
<feature type="region of interest" description="Disordered" evidence="1">
    <location>
        <begin position="69"/>
        <end position="88"/>
    </location>
</feature>
<evidence type="ECO:0000313" key="3">
    <source>
        <dbReference type="Proteomes" id="UP000278807"/>
    </source>
</evidence>
<dbReference type="WBParaSite" id="HNAJ_0000470701-mRNA-1">
    <property type="protein sequence ID" value="HNAJ_0000470701-mRNA-1"/>
    <property type="gene ID" value="HNAJ_0000470701"/>
</dbReference>
<dbReference type="EMBL" id="UZAE01003517">
    <property type="protein sequence ID" value="VDO00565.1"/>
    <property type="molecule type" value="Genomic_DNA"/>
</dbReference>
<feature type="compositionally biased region" description="Polar residues" evidence="1">
    <location>
        <begin position="72"/>
        <end position="82"/>
    </location>
</feature>
<dbReference type="Proteomes" id="UP000278807">
    <property type="component" value="Unassembled WGS sequence"/>
</dbReference>
<dbReference type="AlphaFoldDB" id="A0A0R3TCB8"/>